<keyword evidence="1" id="KW-0812">Transmembrane</keyword>
<accession>A0A232ESK4</accession>
<sequence>MNIYIPPNKCLYTLRFIETCLGIWPTDNQKWTCKNDYFFWFCILNYIVSILPLFYCLNVSAALYTWIEMSGVIKMMSALFVPTEQLLAIDKEKLSKNMPILIH</sequence>
<protein>
    <submittedName>
        <fullName evidence="2">Uncharacterized protein</fullName>
    </submittedName>
</protein>
<evidence type="ECO:0000313" key="2">
    <source>
        <dbReference type="EMBL" id="OXU21335.1"/>
    </source>
</evidence>
<proteinExistence type="predicted"/>
<keyword evidence="1" id="KW-1133">Transmembrane helix</keyword>
<feature type="transmembrane region" description="Helical" evidence="1">
    <location>
        <begin position="37"/>
        <end position="67"/>
    </location>
</feature>
<evidence type="ECO:0000256" key="1">
    <source>
        <dbReference type="SAM" id="Phobius"/>
    </source>
</evidence>
<reference evidence="2 3" key="1">
    <citation type="journal article" date="2017" name="Curr. Biol.">
        <title>The Evolution of Venom by Co-option of Single-Copy Genes.</title>
        <authorList>
            <person name="Martinson E.O."/>
            <person name="Mrinalini"/>
            <person name="Kelkar Y.D."/>
            <person name="Chang C.H."/>
            <person name="Werren J.H."/>
        </authorList>
    </citation>
    <scope>NUCLEOTIDE SEQUENCE [LARGE SCALE GENOMIC DNA]</scope>
    <source>
        <strain evidence="2 3">Alberta</strain>
        <tissue evidence="2">Whole body</tissue>
    </source>
</reference>
<gene>
    <name evidence="2" type="ORF">TSAR_003962</name>
</gene>
<comment type="caution">
    <text evidence="2">The sequence shown here is derived from an EMBL/GenBank/DDBJ whole genome shotgun (WGS) entry which is preliminary data.</text>
</comment>
<evidence type="ECO:0000313" key="3">
    <source>
        <dbReference type="Proteomes" id="UP000215335"/>
    </source>
</evidence>
<name>A0A232ESK4_9HYME</name>
<dbReference type="AlphaFoldDB" id="A0A232ESK4"/>
<keyword evidence="3" id="KW-1185">Reference proteome</keyword>
<dbReference type="Proteomes" id="UP000215335">
    <property type="component" value="Unassembled WGS sequence"/>
</dbReference>
<keyword evidence="1" id="KW-0472">Membrane</keyword>
<dbReference type="EMBL" id="NNAY01002414">
    <property type="protein sequence ID" value="OXU21335.1"/>
    <property type="molecule type" value="Genomic_DNA"/>
</dbReference>
<organism evidence="2 3">
    <name type="scientific">Trichomalopsis sarcophagae</name>
    <dbReference type="NCBI Taxonomy" id="543379"/>
    <lineage>
        <taxon>Eukaryota</taxon>
        <taxon>Metazoa</taxon>
        <taxon>Ecdysozoa</taxon>
        <taxon>Arthropoda</taxon>
        <taxon>Hexapoda</taxon>
        <taxon>Insecta</taxon>
        <taxon>Pterygota</taxon>
        <taxon>Neoptera</taxon>
        <taxon>Endopterygota</taxon>
        <taxon>Hymenoptera</taxon>
        <taxon>Apocrita</taxon>
        <taxon>Proctotrupomorpha</taxon>
        <taxon>Chalcidoidea</taxon>
        <taxon>Pteromalidae</taxon>
        <taxon>Pteromalinae</taxon>
        <taxon>Trichomalopsis</taxon>
    </lineage>
</organism>